<proteinExistence type="predicted"/>
<evidence type="ECO:0000313" key="2">
    <source>
        <dbReference type="Proteomes" id="UP000435112"/>
    </source>
</evidence>
<dbReference type="Proteomes" id="UP000435112">
    <property type="component" value="Unassembled WGS sequence"/>
</dbReference>
<organism evidence="1 2">
    <name type="scientific">Phytophthora rubi</name>
    <dbReference type="NCBI Taxonomy" id="129364"/>
    <lineage>
        <taxon>Eukaryota</taxon>
        <taxon>Sar</taxon>
        <taxon>Stramenopiles</taxon>
        <taxon>Oomycota</taxon>
        <taxon>Peronosporomycetes</taxon>
        <taxon>Peronosporales</taxon>
        <taxon>Peronosporaceae</taxon>
        <taxon>Phytophthora</taxon>
    </lineage>
</organism>
<accession>A0A6A3LQ97</accession>
<name>A0A6A3LQ97_9STRA</name>
<sequence length="55" mass="5573">MLLIASTSANEVGSSTGGSKDSIYCSSVCIVIDVDFFAVTNCAQAAPSNPSRTSV</sequence>
<gene>
    <name evidence="1" type="ORF">PR002_g12579</name>
</gene>
<dbReference type="AlphaFoldDB" id="A0A6A3LQ97"/>
<dbReference type="EMBL" id="QXFU01000797">
    <property type="protein sequence ID" value="KAE9020257.1"/>
    <property type="molecule type" value="Genomic_DNA"/>
</dbReference>
<evidence type="ECO:0000313" key="1">
    <source>
        <dbReference type="EMBL" id="KAE9020257.1"/>
    </source>
</evidence>
<comment type="caution">
    <text evidence="1">The sequence shown here is derived from an EMBL/GenBank/DDBJ whole genome shotgun (WGS) entry which is preliminary data.</text>
</comment>
<protein>
    <submittedName>
        <fullName evidence="1">Uncharacterized protein</fullName>
    </submittedName>
</protein>
<reference evidence="1 2" key="1">
    <citation type="submission" date="2018-09" db="EMBL/GenBank/DDBJ databases">
        <title>Genomic investigation of the strawberry pathogen Phytophthora fragariae indicates pathogenicity is determined by transcriptional variation in three key races.</title>
        <authorList>
            <person name="Adams T.M."/>
            <person name="Armitage A.D."/>
            <person name="Sobczyk M.K."/>
            <person name="Bates H.J."/>
            <person name="Dunwell J.M."/>
            <person name="Nellist C.F."/>
            <person name="Harrison R.J."/>
        </authorList>
    </citation>
    <scope>NUCLEOTIDE SEQUENCE [LARGE SCALE GENOMIC DNA]</scope>
    <source>
        <strain evidence="1 2">SCRP324</strain>
    </source>
</reference>